<dbReference type="EMBL" id="LODL01000019">
    <property type="protein sequence ID" value="KXB31117.1"/>
    <property type="molecule type" value="Genomic_DNA"/>
</dbReference>
<dbReference type="CDD" id="cd12914">
    <property type="entry name" value="PDC1_DGC_like"/>
    <property type="match status" value="1"/>
</dbReference>
<dbReference type="GO" id="GO:0000155">
    <property type="term" value="F:phosphorelay sensor kinase activity"/>
    <property type="evidence" value="ECO:0007669"/>
    <property type="project" value="InterPro"/>
</dbReference>
<organism evidence="9 10">
    <name type="scientific">Dechloromonas denitrificans</name>
    <dbReference type="NCBI Taxonomy" id="281362"/>
    <lineage>
        <taxon>Bacteria</taxon>
        <taxon>Pseudomonadati</taxon>
        <taxon>Pseudomonadota</taxon>
        <taxon>Betaproteobacteria</taxon>
        <taxon>Rhodocyclales</taxon>
        <taxon>Azonexaceae</taxon>
        <taxon>Dechloromonas</taxon>
    </lineage>
</organism>
<dbReference type="Proteomes" id="UP000070186">
    <property type="component" value="Unassembled WGS sequence"/>
</dbReference>
<dbReference type="Gene3D" id="3.30.450.20">
    <property type="entry name" value="PAS domain"/>
    <property type="match status" value="1"/>
</dbReference>
<evidence type="ECO:0000256" key="2">
    <source>
        <dbReference type="ARBA" id="ARBA00012438"/>
    </source>
</evidence>
<feature type="domain" description="Histidine kinase" evidence="8">
    <location>
        <begin position="359"/>
        <end position="576"/>
    </location>
</feature>
<dbReference type="SUPFAM" id="SSF55874">
    <property type="entry name" value="ATPase domain of HSP90 chaperone/DNA topoisomerase II/histidine kinase"/>
    <property type="match status" value="1"/>
</dbReference>
<evidence type="ECO:0000313" key="9">
    <source>
        <dbReference type="EMBL" id="KXB31117.1"/>
    </source>
</evidence>
<dbReference type="EC" id="2.7.13.3" evidence="2"/>
<dbReference type="InterPro" id="IPR004358">
    <property type="entry name" value="Sig_transdc_His_kin-like_C"/>
</dbReference>
<dbReference type="Gene3D" id="3.30.565.10">
    <property type="entry name" value="Histidine kinase-like ATPase, C-terminal domain"/>
    <property type="match status" value="1"/>
</dbReference>
<accession>A0A133XJK9</accession>
<dbReference type="RefSeq" id="WP_066882920.1">
    <property type="nucleotide sequence ID" value="NZ_LODL01000019.1"/>
</dbReference>
<evidence type="ECO:0000256" key="4">
    <source>
        <dbReference type="ARBA" id="ARBA00022679"/>
    </source>
</evidence>
<dbReference type="InterPro" id="IPR050736">
    <property type="entry name" value="Sensor_HK_Regulatory"/>
</dbReference>
<dbReference type="InterPro" id="IPR003661">
    <property type="entry name" value="HisK_dim/P_dom"/>
</dbReference>
<keyword evidence="7" id="KW-1133">Transmembrane helix</keyword>
<dbReference type="PROSITE" id="PS50109">
    <property type="entry name" value="HIS_KIN"/>
    <property type="match status" value="1"/>
</dbReference>
<keyword evidence="4" id="KW-0808">Transferase</keyword>
<evidence type="ECO:0000259" key="8">
    <source>
        <dbReference type="PROSITE" id="PS50109"/>
    </source>
</evidence>
<dbReference type="InterPro" id="IPR036097">
    <property type="entry name" value="HisK_dim/P_sf"/>
</dbReference>
<sequence length="696" mass="76683">MLKRKPETLALFVALIGTLTILMVFLTDLLVARHRDIEAGERRLQHFGIMMAEHTARSFEAIDVLLREMATDLSHNRRNWEKWEASQGWEYVAQRHSRAMPQLRDLIIFDRYGNQRFISTYFPPPHINVKDRPYFIALENGAEAASYGPYIGRNSGRYSYAIGRRINGEGGAFVGVAFAAVEPAFLQDFCWSNRLSDDFESVLINARGQIVASCRPTDLSRQSPVLGAQAADILFDGQLRGVVPETGLASGKNMRVSVSPVPGFADLRILTAIPEATLLASWRSRLIELGTLALLVTAVLLVGGLLVRRQVREMAALTAELEAGHELLEQRVQSATQELAGRKDAAERANKAKSRFLAAASHDLRQPLHALSLFAADLQRQIRSGTANNLPRLAEQISTSTSILGELLDSLLDISRLDVVGVKPEIRNFPLGPLFERLANSGRRSAADRNLSLRFRPTNLWLESDPVMIERIIANLLSNALRYTPPAGRVLVAARKRGDEVLIEIRDSGMGIAPEHQAAIFAEFYQVGNAAREHTKGLGLGLSIVDRLARALDVSIDLHSQVGRGTTFALHVRAGKAPQWQPPEQQLLAAGRIFCIGTSDAVQQCIKLAESWHYNVSHDDGNSEQMLPPQTLIITEIDLAPTVSRQLPANSPLIVLVGPDHPPLPNGAHALPLPVRPAKLRALINQLQKTFSKSMP</sequence>
<evidence type="ECO:0000256" key="1">
    <source>
        <dbReference type="ARBA" id="ARBA00000085"/>
    </source>
</evidence>
<comment type="caution">
    <text evidence="9">The sequence shown here is derived from an EMBL/GenBank/DDBJ whole genome shotgun (WGS) entry which is preliminary data.</text>
</comment>
<keyword evidence="7" id="KW-0812">Transmembrane</keyword>
<dbReference type="Pfam" id="PF00512">
    <property type="entry name" value="HisKA"/>
    <property type="match status" value="1"/>
</dbReference>
<dbReference type="AlphaFoldDB" id="A0A133XJK9"/>
<dbReference type="SMART" id="SM00387">
    <property type="entry name" value="HATPase_c"/>
    <property type="match status" value="1"/>
</dbReference>
<evidence type="ECO:0000256" key="3">
    <source>
        <dbReference type="ARBA" id="ARBA00022553"/>
    </source>
</evidence>
<evidence type="ECO:0000256" key="6">
    <source>
        <dbReference type="ARBA" id="ARBA00023012"/>
    </source>
</evidence>
<evidence type="ECO:0000256" key="7">
    <source>
        <dbReference type="SAM" id="Phobius"/>
    </source>
</evidence>
<dbReference type="PANTHER" id="PTHR43711:SF1">
    <property type="entry name" value="HISTIDINE KINASE 1"/>
    <property type="match status" value="1"/>
</dbReference>
<proteinExistence type="predicted"/>
<keyword evidence="10" id="KW-1185">Reference proteome</keyword>
<dbReference type="SMART" id="SM00388">
    <property type="entry name" value="HisKA"/>
    <property type="match status" value="1"/>
</dbReference>
<dbReference type="FunFam" id="3.30.565.10:FF:000049">
    <property type="entry name" value="Two-component sensor histidine kinase"/>
    <property type="match status" value="1"/>
</dbReference>
<feature type="transmembrane region" description="Helical" evidence="7">
    <location>
        <begin position="12"/>
        <end position="32"/>
    </location>
</feature>
<name>A0A133XJK9_9RHOO</name>
<dbReference type="PRINTS" id="PR00344">
    <property type="entry name" value="BCTRLSENSOR"/>
</dbReference>
<evidence type="ECO:0000256" key="5">
    <source>
        <dbReference type="ARBA" id="ARBA00022777"/>
    </source>
</evidence>
<reference evidence="9 10" key="1">
    <citation type="submission" date="2015-12" db="EMBL/GenBank/DDBJ databases">
        <title>Nitrous oxide reduction kinetics distinguish bacteria harboring typical versus atypical NosZ.</title>
        <authorList>
            <person name="Yoon S."/>
            <person name="Nissen S."/>
            <person name="Park D."/>
            <person name="Sanford R.A."/>
            <person name="Loeffler F.E."/>
        </authorList>
    </citation>
    <scope>NUCLEOTIDE SEQUENCE [LARGE SCALE GENOMIC DNA]</scope>
    <source>
        <strain evidence="9 10">ATCC BAA-841</strain>
    </source>
</reference>
<keyword evidence="5" id="KW-0418">Kinase</keyword>
<keyword evidence="7" id="KW-0472">Membrane</keyword>
<keyword evidence="3" id="KW-0597">Phosphoprotein</keyword>
<comment type="catalytic activity">
    <reaction evidence="1">
        <text>ATP + protein L-histidine = ADP + protein N-phospho-L-histidine.</text>
        <dbReference type="EC" id="2.7.13.3"/>
    </reaction>
</comment>
<dbReference type="PANTHER" id="PTHR43711">
    <property type="entry name" value="TWO-COMPONENT HISTIDINE KINASE"/>
    <property type="match status" value="1"/>
</dbReference>
<dbReference type="InterPro" id="IPR036890">
    <property type="entry name" value="HATPase_C_sf"/>
</dbReference>
<evidence type="ECO:0000313" key="10">
    <source>
        <dbReference type="Proteomes" id="UP000070186"/>
    </source>
</evidence>
<dbReference type="InterPro" id="IPR003594">
    <property type="entry name" value="HATPase_dom"/>
</dbReference>
<dbReference type="CDD" id="cd00082">
    <property type="entry name" value="HisKA"/>
    <property type="match status" value="1"/>
</dbReference>
<dbReference type="STRING" id="281362.AT959_10520"/>
<dbReference type="InterPro" id="IPR005467">
    <property type="entry name" value="His_kinase_dom"/>
</dbReference>
<protein>
    <recommendedName>
        <fullName evidence="2">histidine kinase</fullName>
        <ecNumber evidence="2">2.7.13.3</ecNumber>
    </recommendedName>
</protein>
<dbReference type="Gene3D" id="1.10.287.130">
    <property type="match status" value="1"/>
</dbReference>
<keyword evidence="6" id="KW-0902">Two-component regulatory system</keyword>
<gene>
    <name evidence="9" type="ORF">AT959_10520</name>
</gene>
<dbReference type="Pfam" id="PF02518">
    <property type="entry name" value="HATPase_c"/>
    <property type="match status" value="1"/>
</dbReference>
<feature type="transmembrane region" description="Helical" evidence="7">
    <location>
        <begin position="286"/>
        <end position="307"/>
    </location>
</feature>
<dbReference type="SUPFAM" id="SSF47384">
    <property type="entry name" value="Homodimeric domain of signal transducing histidine kinase"/>
    <property type="match status" value="1"/>
</dbReference>